<dbReference type="KEGG" id="vg:80400907"/>
<evidence type="ECO:0000313" key="2">
    <source>
        <dbReference type="Proteomes" id="UP000682717"/>
    </source>
</evidence>
<evidence type="ECO:0000313" key="1">
    <source>
        <dbReference type="EMBL" id="DAD52566.1"/>
    </source>
</evidence>
<reference evidence="1" key="1">
    <citation type="submission" date="2020-09" db="EMBL/GenBank/DDBJ databases">
        <title>Leviviricetes taxonomy.</title>
        <authorList>
            <person name="Stockdale S.R."/>
            <person name="Callanan J."/>
            <person name="Adriaenssens E.M."/>
            <person name="Kuhn J.H."/>
            <person name="Rumnieks J."/>
            <person name="Shkoporov A."/>
            <person name="Draper L.A."/>
            <person name="Ross P."/>
            <person name="Hill C."/>
        </authorList>
    </citation>
    <scope>NUCLEOTIDE SEQUENCE</scope>
</reference>
<keyword evidence="1" id="KW-0167">Capsid protein</keyword>
<dbReference type="GeneID" id="80400907"/>
<keyword evidence="2" id="KW-1185">Reference proteome</keyword>
<dbReference type="Proteomes" id="UP000682717">
    <property type="component" value="Segment"/>
</dbReference>
<protein>
    <submittedName>
        <fullName evidence="1">Coat protein</fullName>
    </submittedName>
</protein>
<sequence>MAFADPQTITVNAVAKNMDRIRSEGLRSEYATPTLDYKMTISHQMSKKRVRRMVRVDNRKVVTDPLTTVSDYENLGCYFVIDEPEYGFDDTDIDYIVQALKAWMSTANVLKVLGSQS</sequence>
<accession>A0A8S5L4D3</accession>
<keyword evidence="1" id="KW-0946">Virion</keyword>
<dbReference type="RefSeq" id="YP_010771232.1">
    <property type="nucleotide sequence ID" value="NC_074527.1"/>
</dbReference>
<dbReference type="Gene3D" id="2.40.160.220">
    <property type="match status" value="1"/>
</dbReference>
<organism evidence="1 2">
    <name type="scientific">ssRNA phage SRR6960509_15</name>
    <dbReference type="NCBI Taxonomy" id="2786526"/>
    <lineage>
        <taxon>Viruses</taxon>
        <taxon>Riboviria</taxon>
        <taxon>Orthornavirae</taxon>
        <taxon>Lenarviricota</taxon>
        <taxon>Leviviricetes</taxon>
        <taxon>Timlovirales</taxon>
        <taxon>Steitzviridae</taxon>
        <taxon>Giliycovirus</taxon>
        <taxon>Giliycovirus lutivicinum</taxon>
        <taxon>Weheuvirus lutivicinum</taxon>
    </lineage>
</organism>
<proteinExistence type="predicted"/>
<name>A0A8S5L4D3_9VIRU</name>
<gene>
    <name evidence="1" type="primary">SRR6960509_15_2</name>
</gene>
<dbReference type="EMBL" id="BK014142">
    <property type="protein sequence ID" value="DAD52566.1"/>
    <property type="molecule type" value="Genomic_RNA"/>
</dbReference>
<dbReference type="GO" id="GO:0019028">
    <property type="term" value="C:viral capsid"/>
    <property type="evidence" value="ECO:0007669"/>
    <property type="project" value="UniProtKB-KW"/>
</dbReference>